<organism evidence="2">
    <name type="scientific">Streptomyces sp. R33</name>
    <dbReference type="NCBI Taxonomy" id="3238629"/>
    <lineage>
        <taxon>Bacteria</taxon>
        <taxon>Bacillati</taxon>
        <taxon>Actinomycetota</taxon>
        <taxon>Actinomycetes</taxon>
        <taxon>Kitasatosporales</taxon>
        <taxon>Streptomycetaceae</taxon>
        <taxon>Streptomyces</taxon>
    </lineage>
</organism>
<sequence>MNAATVLQARYRHLHAPDEGQDPELAQSLARGPAGVALWHIERALTGSSDWEPVKVWLAAATRADVTAADSACLTYGVPALAFVLHAAGADGQDRYRATRDQFDAATAALAHRRVKAARARIRRGEAPAFAEYDLLHGLTGIGVHLLHHIPGDDALAAVLSYLVALTRPLTVDGETLPGWWCAHDPHRLYTPGGHANLGMAHGITGPLAFLAQALRRGAVVDGQREAVATVAAWFDRWQQHGDRGPWWPETITREEAAAGRPRGTGPGRPSWCYGSPGITRALQLAAIATADTGRQQAAENALAACLADGRQLGQLPGAGLCHGIGGLFQTVWRAAEDAQTPVLGTAARRLADTLTGQHTFEDIAFLEGAAGQALAQATALYNRAPASHWDACLLID</sequence>
<evidence type="ECO:0000313" key="2">
    <source>
        <dbReference type="EMBL" id="XDV61550.1"/>
    </source>
</evidence>
<feature type="binding site" evidence="1">
    <location>
        <position position="323"/>
    </location>
    <ligand>
        <name>Zn(2+)</name>
        <dbReference type="ChEBI" id="CHEBI:29105"/>
    </ligand>
</feature>
<reference evidence="2" key="1">
    <citation type="submission" date="2024-08" db="EMBL/GenBank/DDBJ databases">
        <authorList>
            <person name="Yu S.T."/>
        </authorList>
    </citation>
    <scope>NUCLEOTIDE SEQUENCE</scope>
    <source>
        <strain evidence="2">R33</strain>
    </source>
</reference>
<keyword evidence="1" id="KW-0479">Metal-binding</keyword>
<dbReference type="InterPro" id="IPR033889">
    <property type="entry name" value="LanC"/>
</dbReference>
<dbReference type="Gene3D" id="1.50.10.20">
    <property type="match status" value="1"/>
</dbReference>
<dbReference type="SMART" id="SM01260">
    <property type="entry name" value="LANC_like"/>
    <property type="match status" value="1"/>
</dbReference>
<feature type="binding site" evidence="1">
    <location>
        <position position="322"/>
    </location>
    <ligand>
        <name>Zn(2+)</name>
        <dbReference type="ChEBI" id="CHEBI:29105"/>
    </ligand>
</feature>
<feature type="binding site" evidence="1">
    <location>
        <position position="273"/>
    </location>
    <ligand>
        <name>Zn(2+)</name>
        <dbReference type="ChEBI" id="CHEBI:29105"/>
    </ligand>
</feature>
<dbReference type="PRINTS" id="PR01955">
    <property type="entry name" value="LANCFRANKIA"/>
</dbReference>
<dbReference type="GO" id="GO:0031179">
    <property type="term" value="P:peptide modification"/>
    <property type="evidence" value="ECO:0007669"/>
    <property type="project" value="InterPro"/>
</dbReference>
<accession>A0AB39XUE9</accession>
<dbReference type="Pfam" id="PF05147">
    <property type="entry name" value="LANC_like"/>
    <property type="match status" value="1"/>
</dbReference>
<dbReference type="PRINTS" id="PR01950">
    <property type="entry name" value="LANCSUPER"/>
</dbReference>
<dbReference type="SUPFAM" id="SSF158745">
    <property type="entry name" value="LanC-like"/>
    <property type="match status" value="1"/>
</dbReference>
<dbReference type="EMBL" id="CP165727">
    <property type="protein sequence ID" value="XDV61550.1"/>
    <property type="molecule type" value="Genomic_DNA"/>
</dbReference>
<evidence type="ECO:0000256" key="1">
    <source>
        <dbReference type="PIRSR" id="PIRSR607822-1"/>
    </source>
</evidence>
<dbReference type="InterPro" id="IPR007822">
    <property type="entry name" value="LANC-like"/>
</dbReference>
<dbReference type="AlphaFoldDB" id="A0AB39XUE9"/>
<dbReference type="RefSeq" id="WP_369776322.1">
    <property type="nucleotide sequence ID" value="NZ_CP165727.1"/>
</dbReference>
<keyword evidence="1" id="KW-0862">Zinc</keyword>
<proteinExistence type="predicted"/>
<protein>
    <submittedName>
        <fullName evidence="2">Lanthionine synthetase C family protein</fullName>
    </submittedName>
</protein>
<dbReference type="GO" id="GO:0046872">
    <property type="term" value="F:metal ion binding"/>
    <property type="evidence" value="ECO:0007669"/>
    <property type="project" value="UniProtKB-KW"/>
</dbReference>
<name>A0AB39XUE9_9ACTN</name>
<dbReference type="CDD" id="cd04793">
    <property type="entry name" value="LanC"/>
    <property type="match status" value="1"/>
</dbReference>
<gene>
    <name evidence="2" type="ORF">AB5J51_00345</name>
</gene>